<dbReference type="GO" id="GO:0000977">
    <property type="term" value="F:RNA polymerase II transcription regulatory region sequence-specific DNA binding"/>
    <property type="evidence" value="ECO:0007669"/>
    <property type="project" value="InterPro"/>
</dbReference>
<protein>
    <submittedName>
        <fullName evidence="10">MADS-box transcription factor 8</fullName>
    </submittedName>
</protein>
<evidence type="ECO:0000256" key="4">
    <source>
        <dbReference type="ARBA" id="ARBA00023163"/>
    </source>
</evidence>
<feature type="coiled-coil region" evidence="6">
    <location>
        <begin position="90"/>
        <end position="117"/>
    </location>
</feature>
<dbReference type="EMBL" id="NCVQ01000008">
    <property type="protein sequence ID" value="PWZ14294.1"/>
    <property type="molecule type" value="Genomic_DNA"/>
</dbReference>
<comment type="caution">
    <text evidence="9">The sequence shown here is derived from an EMBL/GenBank/DDBJ whole genome shotgun (WGS) entry which is preliminary data.</text>
</comment>
<dbReference type="PROSITE" id="PS51297">
    <property type="entry name" value="K_BOX"/>
    <property type="match status" value="1"/>
</dbReference>
<dbReference type="Proteomes" id="UP000251960">
    <property type="component" value="Chromosome 7"/>
</dbReference>
<dbReference type="SUPFAM" id="SSF55455">
    <property type="entry name" value="SRF-like"/>
    <property type="match status" value="1"/>
</dbReference>
<dbReference type="AlphaFoldDB" id="A0A3L6E1T8"/>
<evidence type="ECO:0000313" key="9">
    <source>
        <dbReference type="EMBL" id="PWZ14293.1"/>
    </source>
</evidence>
<comment type="subcellular location">
    <subcellularLocation>
        <location evidence="1">Nucleus</location>
    </subcellularLocation>
</comment>
<dbReference type="Gene3D" id="3.40.1810.10">
    <property type="entry name" value="Transcription factor, MADS-box"/>
    <property type="match status" value="1"/>
</dbReference>
<keyword evidence="2" id="KW-0805">Transcription regulation</keyword>
<sequence>MGRGRVELKRIENKINRQVTFAKRRNGLLKKAYELSVLCDAEVALIVFSNRGKLYEFCSGPSITRTLERYEKNSYAGPDTAVQNKENELVQNSRNEYLKLKAKVDNLQRTQRQVESTLDFYLHDKKNFLLHRSLPRGKISVHCLFALLWNLLGEDLGSLGVKELDQLEKQIDSSLSHIRSTRTQHMLDQLTDLQRREQMMCEANKCLRRKETSNQVHGQVWEHGANLLLGYERHSSPQQAPSHVGNGLFFHPLEAAAEPTLQIGFAPEHMNNFMPAWLP</sequence>
<evidence type="ECO:0000259" key="7">
    <source>
        <dbReference type="PROSITE" id="PS50066"/>
    </source>
</evidence>
<proteinExistence type="predicted"/>
<dbReference type="GO" id="GO:0005634">
    <property type="term" value="C:nucleus"/>
    <property type="evidence" value="ECO:0007669"/>
    <property type="project" value="UniProtKB-SubCell"/>
</dbReference>
<evidence type="ECO:0000256" key="1">
    <source>
        <dbReference type="ARBA" id="ARBA00004123"/>
    </source>
</evidence>
<evidence type="ECO:0000313" key="10">
    <source>
        <dbReference type="EMBL" id="PWZ14294.1"/>
    </source>
</evidence>
<accession>A0A3L6E1T8</accession>
<dbReference type="ExpressionAtlas" id="A0A3L6E1T8">
    <property type="expression patterns" value="baseline and differential"/>
</dbReference>
<dbReference type="InterPro" id="IPR036879">
    <property type="entry name" value="TF_MADSbox_sf"/>
</dbReference>
<feature type="domain" description="K-box" evidence="8">
    <location>
        <begin position="90"/>
        <end position="222"/>
    </location>
</feature>
<dbReference type="PRINTS" id="PR00404">
    <property type="entry name" value="MADSDOMAIN"/>
</dbReference>
<evidence type="ECO:0000256" key="6">
    <source>
        <dbReference type="SAM" id="Coils"/>
    </source>
</evidence>
<keyword evidence="4" id="KW-0804">Transcription</keyword>
<dbReference type="Pfam" id="PF00319">
    <property type="entry name" value="SRF-TF"/>
    <property type="match status" value="1"/>
</dbReference>
<evidence type="ECO:0000256" key="2">
    <source>
        <dbReference type="ARBA" id="ARBA00023015"/>
    </source>
</evidence>
<name>A0A3L6E1T8_MAIZE</name>
<dbReference type="SMART" id="SM00432">
    <property type="entry name" value="MADS"/>
    <property type="match status" value="1"/>
</dbReference>
<dbReference type="InterPro" id="IPR002100">
    <property type="entry name" value="TF_MADSbox"/>
</dbReference>
<dbReference type="GO" id="GO:0046983">
    <property type="term" value="F:protein dimerization activity"/>
    <property type="evidence" value="ECO:0007669"/>
    <property type="project" value="InterPro"/>
</dbReference>
<dbReference type="InterPro" id="IPR050142">
    <property type="entry name" value="MADS-box/MEF2_TF"/>
</dbReference>
<feature type="domain" description="MADS-box" evidence="7">
    <location>
        <begin position="1"/>
        <end position="61"/>
    </location>
</feature>
<keyword evidence="6" id="KW-0175">Coiled coil</keyword>
<dbReference type="EMBL" id="NCVQ01000008">
    <property type="protein sequence ID" value="PWZ14293.1"/>
    <property type="molecule type" value="Genomic_DNA"/>
</dbReference>
<dbReference type="PROSITE" id="PS00350">
    <property type="entry name" value="MADS_BOX_1"/>
    <property type="match status" value="1"/>
</dbReference>
<organism evidence="9">
    <name type="scientific">Zea mays</name>
    <name type="common">Maize</name>
    <dbReference type="NCBI Taxonomy" id="4577"/>
    <lineage>
        <taxon>Eukaryota</taxon>
        <taxon>Viridiplantae</taxon>
        <taxon>Streptophyta</taxon>
        <taxon>Embryophyta</taxon>
        <taxon>Tracheophyta</taxon>
        <taxon>Spermatophyta</taxon>
        <taxon>Magnoliopsida</taxon>
        <taxon>Liliopsida</taxon>
        <taxon>Poales</taxon>
        <taxon>Poaceae</taxon>
        <taxon>PACMAD clade</taxon>
        <taxon>Panicoideae</taxon>
        <taxon>Andropogonodae</taxon>
        <taxon>Andropogoneae</taxon>
        <taxon>Tripsacinae</taxon>
        <taxon>Zea</taxon>
    </lineage>
</organism>
<keyword evidence="5" id="KW-0539">Nucleus</keyword>
<dbReference type="InterPro" id="IPR002487">
    <property type="entry name" value="TF_Kbox"/>
</dbReference>
<dbReference type="Pfam" id="PF01486">
    <property type="entry name" value="K-box"/>
    <property type="match status" value="1"/>
</dbReference>
<evidence type="ECO:0000256" key="5">
    <source>
        <dbReference type="ARBA" id="ARBA00023242"/>
    </source>
</evidence>
<dbReference type="GO" id="GO:0045944">
    <property type="term" value="P:positive regulation of transcription by RNA polymerase II"/>
    <property type="evidence" value="ECO:0007669"/>
    <property type="project" value="InterPro"/>
</dbReference>
<dbReference type="CDD" id="cd00265">
    <property type="entry name" value="MADS_MEF2_like"/>
    <property type="match status" value="1"/>
</dbReference>
<evidence type="ECO:0000259" key="8">
    <source>
        <dbReference type="PROSITE" id="PS51297"/>
    </source>
</evidence>
<dbReference type="FunFam" id="3.40.1810.10:FF:000011">
    <property type="entry name" value="MADS-box transcription factor 7"/>
    <property type="match status" value="1"/>
</dbReference>
<evidence type="ECO:0000313" key="11">
    <source>
        <dbReference type="Proteomes" id="UP000251960"/>
    </source>
</evidence>
<dbReference type="PANTHER" id="PTHR48019">
    <property type="entry name" value="SERUM RESPONSE FACTOR HOMOLOG"/>
    <property type="match status" value="1"/>
</dbReference>
<keyword evidence="3" id="KW-0238">DNA-binding</keyword>
<dbReference type="InterPro" id="IPR033896">
    <property type="entry name" value="MEF2-like_N"/>
</dbReference>
<dbReference type="PROSITE" id="PS50066">
    <property type="entry name" value="MADS_BOX_2"/>
    <property type="match status" value="1"/>
</dbReference>
<dbReference type="GO" id="GO:0003700">
    <property type="term" value="F:DNA-binding transcription factor activity"/>
    <property type="evidence" value="ECO:0007669"/>
    <property type="project" value="InterPro"/>
</dbReference>
<gene>
    <name evidence="9" type="ORF">Zm00014a_026574</name>
</gene>
<evidence type="ECO:0000256" key="3">
    <source>
        <dbReference type="ARBA" id="ARBA00023125"/>
    </source>
</evidence>
<reference evidence="9 11" key="1">
    <citation type="journal article" date="2018" name="Nat. Genet.">
        <title>Extensive intraspecific gene order and gene structural variations between Mo17 and other maize genomes.</title>
        <authorList>
            <person name="Sun S."/>
            <person name="Zhou Y."/>
            <person name="Chen J."/>
            <person name="Shi J."/>
            <person name="Zhao H."/>
            <person name="Zhao H."/>
            <person name="Song W."/>
            <person name="Zhang M."/>
            <person name="Cui Y."/>
            <person name="Dong X."/>
            <person name="Liu H."/>
            <person name="Ma X."/>
            <person name="Jiao Y."/>
            <person name="Wang B."/>
            <person name="Wei X."/>
            <person name="Stein J.C."/>
            <person name="Glaubitz J.C."/>
            <person name="Lu F."/>
            <person name="Yu G."/>
            <person name="Liang C."/>
            <person name="Fengler K."/>
            <person name="Li B."/>
            <person name="Rafalski A."/>
            <person name="Schnable P.S."/>
            <person name="Ware D.H."/>
            <person name="Buckler E.S."/>
            <person name="Lai J."/>
        </authorList>
    </citation>
    <scope>NUCLEOTIDE SEQUENCE [LARGE SCALE GENOMIC DNA]</scope>
    <source>
        <strain evidence="11">cv. Missouri 17</strain>
        <tissue evidence="9">Seedling</tissue>
    </source>
</reference>
<accession>A0A3L6E049</accession>